<gene>
    <name evidence="3" type="ORF">DSCA_32550</name>
</gene>
<dbReference type="GO" id="GO:0003700">
    <property type="term" value="F:DNA-binding transcription factor activity"/>
    <property type="evidence" value="ECO:0007669"/>
    <property type="project" value="TreeGrafter"/>
</dbReference>
<evidence type="ECO:0000313" key="3">
    <source>
        <dbReference type="EMBL" id="BBO69325.1"/>
    </source>
</evidence>
<name>A0A5K7YLT3_9BACT</name>
<dbReference type="SMART" id="SM00100">
    <property type="entry name" value="cNMP"/>
    <property type="match status" value="1"/>
</dbReference>
<dbReference type="PROSITE" id="PS50042">
    <property type="entry name" value="CNMP_BINDING_3"/>
    <property type="match status" value="1"/>
</dbReference>
<dbReference type="GO" id="GO:0005829">
    <property type="term" value="C:cytosol"/>
    <property type="evidence" value="ECO:0007669"/>
    <property type="project" value="TreeGrafter"/>
</dbReference>
<dbReference type="KEGG" id="dalk:DSCA_32550"/>
<evidence type="ECO:0000313" key="4">
    <source>
        <dbReference type="Proteomes" id="UP000427906"/>
    </source>
</evidence>
<dbReference type="Gene3D" id="2.60.120.10">
    <property type="entry name" value="Jelly Rolls"/>
    <property type="match status" value="1"/>
</dbReference>
<reference evidence="3 4" key="1">
    <citation type="submission" date="2019-11" db="EMBL/GenBank/DDBJ databases">
        <title>Comparative genomics of hydrocarbon-degrading Desulfosarcina strains.</title>
        <authorList>
            <person name="Watanabe M."/>
            <person name="Kojima H."/>
            <person name="Fukui M."/>
        </authorList>
    </citation>
    <scope>NUCLEOTIDE SEQUENCE [LARGE SCALE GENOMIC DNA]</scope>
    <source>
        <strain evidence="3 4">PL12</strain>
    </source>
</reference>
<protein>
    <recommendedName>
        <fullName evidence="2">Cyclic nucleotide-binding domain-containing protein</fullName>
    </recommendedName>
</protein>
<dbReference type="Pfam" id="PF00027">
    <property type="entry name" value="cNMP_binding"/>
    <property type="match status" value="1"/>
</dbReference>
<accession>A0A5K7YLT3</accession>
<dbReference type="InterPro" id="IPR018490">
    <property type="entry name" value="cNMP-bd_dom_sf"/>
</dbReference>
<feature type="domain" description="Cyclic nucleotide-binding" evidence="2">
    <location>
        <begin position="22"/>
        <end position="120"/>
    </location>
</feature>
<dbReference type="PANTHER" id="PTHR24567">
    <property type="entry name" value="CRP FAMILY TRANSCRIPTIONAL REGULATORY PROTEIN"/>
    <property type="match status" value="1"/>
</dbReference>
<dbReference type="InterPro" id="IPR050397">
    <property type="entry name" value="Env_Response_Regulators"/>
</dbReference>
<organism evidence="3 4">
    <name type="scientific">Desulfosarcina alkanivorans</name>
    <dbReference type="NCBI Taxonomy" id="571177"/>
    <lineage>
        <taxon>Bacteria</taxon>
        <taxon>Pseudomonadati</taxon>
        <taxon>Thermodesulfobacteriota</taxon>
        <taxon>Desulfobacteria</taxon>
        <taxon>Desulfobacterales</taxon>
        <taxon>Desulfosarcinaceae</taxon>
        <taxon>Desulfosarcina</taxon>
    </lineage>
</organism>
<proteinExistence type="predicted"/>
<dbReference type="AlphaFoldDB" id="A0A5K7YLT3"/>
<evidence type="ECO:0000256" key="1">
    <source>
        <dbReference type="SAM" id="MobiDB-lite"/>
    </source>
</evidence>
<dbReference type="OrthoDB" id="5505487at2"/>
<feature type="region of interest" description="Disordered" evidence="1">
    <location>
        <begin position="166"/>
        <end position="188"/>
    </location>
</feature>
<dbReference type="Proteomes" id="UP000427906">
    <property type="component" value="Chromosome"/>
</dbReference>
<dbReference type="EMBL" id="AP021874">
    <property type="protein sequence ID" value="BBO69325.1"/>
    <property type="molecule type" value="Genomic_DNA"/>
</dbReference>
<dbReference type="CDD" id="cd00038">
    <property type="entry name" value="CAP_ED"/>
    <property type="match status" value="1"/>
</dbReference>
<dbReference type="PANTHER" id="PTHR24567:SF74">
    <property type="entry name" value="HTH-TYPE TRANSCRIPTIONAL REGULATOR ARCR"/>
    <property type="match status" value="1"/>
</dbReference>
<keyword evidence="4" id="KW-1185">Reference proteome</keyword>
<dbReference type="SUPFAM" id="SSF51206">
    <property type="entry name" value="cAMP-binding domain-like"/>
    <property type="match status" value="1"/>
</dbReference>
<sequence length="188" mass="21576">MIESKYLKENIENIQRLMSISALKHFETRNLGKLLRLSKIRQYESGETIIQEGDMDPWLYFLLSGKIRITKEGEEIGAISKKGEIFGEMRIIDDQTRSATVLSDGKTICLAVDTSAGNRLSSSDQKDERLDFLLLLYRIFAEYMTYRLRLTNEELIRAKKEVRRLGGKAGSTPDKDEDADLENLMKSM</sequence>
<evidence type="ECO:0000259" key="2">
    <source>
        <dbReference type="PROSITE" id="PS50042"/>
    </source>
</evidence>
<dbReference type="RefSeq" id="WP_155317376.1">
    <property type="nucleotide sequence ID" value="NZ_AP021874.1"/>
</dbReference>
<dbReference type="InterPro" id="IPR014710">
    <property type="entry name" value="RmlC-like_jellyroll"/>
</dbReference>
<dbReference type="InterPro" id="IPR000595">
    <property type="entry name" value="cNMP-bd_dom"/>
</dbReference>